<comment type="subcellular location">
    <subcellularLocation>
        <location evidence="1">Membrane</location>
        <topology evidence="1">Single-pass membrane protein</topology>
    </subcellularLocation>
</comment>
<keyword evidence="3 5" id="KW-1133">Transmembrane helix</keyword>
<keyword evidence="2 5" id="KW-0812">Transmembrane</keyword>
<organism evidence="6 7">
    <name type="scientific">Odynerus spinipes</name>
    <dbReference type="NCBI Taxonomy" id="1348599"/>
    <lineage>
        <taxon>Eukaryota</taxon>
        <taxon>Metazoa</taxon>
        <taxon>Ecdysozoa</taxon>
        <taxon>Arthropoda</taxon>
        <taxon>Hexapoda</taxon>
        <taxon>Insecta</taxon>
        <taxon>Pterygota</taxon>
        <taxon>Neoptera</taxon>
        <taxon>Endopterygota</taxon>
        <taxon>Hymenoptera</taxon>
        <taxon>Apocrita</taxon>
        <taxon>Aculeata</taxon>
        <taxon>Vespoidea</taxon>
        <taxon>Vespidae</taxon>
        <taxon>Eumeninae</taxon>
        <taxon>Odynerus</taxon>
    </lineage>
</organism>
<comment type="caution">
    <text evidence="6">The sequence shown here is derived from an EMBL/GenBank/DDBJ whole genome shotgun (WGS) entry which is preliminary data.</text>
</comment>
<keyword evidence="7" id="KW-1185">Reference proteome</keyword>
<dbReference type="Proteomes" id="UP001258017">
    <property type="component" value="Unassembled WGS sequence"/>
</dbReference>
<evidence type="ECO:0000256" key="5">
    <source>
        <dbReference type="SAM" id="Phobius"/>
    </source>
</evidence>
<reference evidence="6" key="2">
    <citation type="journal article" date="2023" name="Commun. Biol.">
        <title>Intrasexual cuticular hydrocarbon dimorphism in a wasp sheds light on hydrocarbon biosynthesis genes in Hymenoptera.</title>
        <authorList>
            <person name="Moris V.C."/>
            <person name="Podsiadlowski L."/>
            <person name="Martin S."/>
            <person name="Oeyen J.P."/>
            <person name="Donath A."/>
            <person name="Petersen M."/>
            <person name="Wilbrandt J."/>
            <person name="Misof B."/>
            <person name="Liedtke D."/>
            <person name="Thamm M."/>
            <person name="Scheiner R."/>
            <person name="Schmitt T."/>
            <person name="Niehuis O."/>
        </authorList>
    </citation>
    <scope>NUCLEOTIDE SEQUENCE</scope>
    <source>
        <strain evidence="6">GBR_01_08_01A</strain>
    </source>
</reference>
<dbReference type="PANTHER" id="PTHR12988">
    <property type="entry name" value="SPHINGOMYELIN PHOSPHODIESTERASE 4"/>
    <property type="match status" value="1"/>
</dbReference>
<dbReference type="EMBL" id="JAIFRP010000042">
    <property type="protein sequence ID" value="KAK2581185.1"/>
    <property type="molecule type" value="Genomic_DNA"/>
</dbReference>
<accession>A0AAD9RKJ7</accession>
<feature type="transmembrane region" description="Helical" evidence="5">
    <location>
        <begin position="757"/>
        <end position="777"/>
    </location>
</feature>
<dbReference type="InterPro" id="IPR024129">
    <property type="entry name" value="Sphingomy_SMPD4"/>
</dbReference>
<reference evidence="6" key="1">
    <citation type="submission" date="2021-08" db="EMBL/GenBank/DDBJ databases">
        <authorList>
            <person name="Misof B."/>
            <person name="Oliver O."/>
            <person name="Podsiadlowski L."/>
            <person name="Donath A."/>
            <person name="Peters R."/>
            <person name="Mayer C."/>
            <person name="Rust J."/>
            <person name="Gunkel S."/>
            <person name="Lesny P."/>
            <person name="Martin S."/>
            <person name="Oeyen J.P."/>
            <person name="Petersen M."/>
            <person name="Panagiotis P."/>
            <person name="Wilbrandt J."/>
            <person name="Tanja T."/>
        </authorList>
    </citation>
    <scope>NUCLEOTIDE SEQUENCE</scope>
    <source>
        <strain evidence="6">GBR_01_08_01A</strain>
        <tissue evidence="6">Thorax + abdomen</tissue>
    </source>
</reference>
<gene>
    <name evidence="6" type="ORF">KPH14_007988</name>
</gene>
<protein>
    <recommendedName>
        <fullName evidence="8">Sphingomyelin phosphodiesterase 4</fullName>
    </recommendedName>
</protein>
<dbReference type="GO" id="GO:0006685">
    <property type="term" value="P:sphingomyelin catabolic process"/>
    <property type="evidence" value="ECO:0007669"/>
    <property type="project" value="TreeGrafter"/>
</dbReference>
<dbReference type="GO" id="GO:0046513">
    <property type="term" value="P:ceramide biosynthetic process"/>
    <property type="evidence" value="ECO:0007669"/>
    <property type="project" value="TreeGrafter"/>
</dbReference>
<evidence type="ECO:0000256" key="2">
    <source>
        <dbReference type="ARBA" id="ARBA00022692"/>
    </source>
</evidence>
<evidence type="ECO:0000256" key="4">
    <source>
        <dbReference type="ARBA" id="ARBA00023136"/>
    </source>
</evidence>
<dbReference type="AlphaFoldDB" id="A0AAD9RKJ7"/>
<evidence type="ECO:0008006" key="8">
    <source>
        <dbReference type="Google" id="ProtNLM"/>
    </source>
</evidence>
<keyword evidence="4 5" id="KW-0472">Membrane</keyword>
<evidence type="ECO:0000256" key="3">
    <source>
        <dbReference type="ARBA" id="ARBA00022989"/>
    </source>
</evidence>
<evidence type="ECO:0000313" key="7">
    <source>
        <dbReference type="Proteomes" id="UP001258017"/>
    </source>
</evidence>
<dbReference type="Pfam" id="PF14724">
    <property type="entry name" value="mit_SMPDase"/>
    <property type="match status" value="2"/>
</dbReference>
<dbReference type="GO" id="GO:0016020">
    <property type="term" value="C:membrane"/>
    <property type="evidence" value="ECO:0007669"/>
    <property type="project" value="UniProtKB-SubCell"/>
</dbReference>
<name>A0AAD9RKJ7_9HYME</name>
<evidence type="ECO:0000313" key="6">
    <source>
        <dbReference type="EMBL" id="KAK2581185.1"/>
    </source>
</evidence>
<dbReference type="PANTHER" id="PTHR12988:SF6">
    <property type="entry name" value="SPHINGOMYELIN PHOSPHODIESTERASE 4"/>
    <property type="match status" value="1"/>
</dbReference>
<dbReference type="GO" id="GO:0050290">
    <property type="term" value="F:sphingomyelin phosphodiesterase D activity"/>
    <property type="evidence" value="ECO:0007669"/>
    <property type="project" value="InterPro"/>
</dbReference>
<proteinExistence type="predicted"/>
<sequence>MATSTDIATIRVQRYLNLPLVQRCSELAILIDESSTTELQHVFPIVIDSLFGITDNVGWGLHNITYKRNPQEYETLYNFLSPHGPIFSLCYKLLPDCYLKYNFPVSYLPHKIRSMLEEGVIPPFYLDKIRDDQGTRVPTTLSMTYELILNITTYPFEYYIFHFAYHLTNPWLQIPQQENVWVNWETVYVQLAHCYLQHFLPRDNSPVLPIIGPYIKKTPQRKIMQSPESKRECHRLQTPRLLRASILSPGSTNLVVGAPQQQCLPQVWRTETVIQVFLDFWMEYTEDEPSQMNMSYSTPIPHRHSIHSGEHIRLVRAFIKTLHEFANSATGDKSAMDELKRIIMPSVQGKIYIFLRKAIHHWPLDSSFRLILEAWLSFIQPWRYVAGVTYTNEGKPEEEERGKIHDPARWIGFVANNLLAYTVIFQQLLPRFMRTDLVAPKNALMLFRVTKVFSQPYLARMISEVESCMDDANLNRNRMQTSQWTSVVRQQIMELEGPTYQYVPMFSSATISQVTFFLGVIKQAHLTATSLIEALEKRKRSQQFLVALWEFFYGEENSSDDISIEERRRVPIFLANAQQQLIDICQISLEDIPQISIKPDEEYHESILSTSFHHQSQMDSSLDSSRPGVFVPIPDGRQNFRYIEYMGDPELQPVRSNECAFLVRNVYKLCDYINKKYRHEINELYNKRNFLGSICRQVLIPPTMVVKLPKRTPNGFSSGYEERIPPRLSLRRLANNGFLVSISASMFIAWVTNFGVLWLLCLIFFVWFIYILIRAIFEPWFQSSTNTFRPNTTAFSIN</sequence>
<dbReference type="GO" id="GO:0046475">
    <property type="term" value="P:glycerophospholipid catabolic process"/>
    <property type="evidence" value="ECO:0007669"/>
    <property type="project" value="TreeGrafter"/>
</dbReference>
<evidence type="ECO:0000256" key="1">
    <source>
        <dbReference type="ARBA" id="ARBA00004167"/>
    </source>
</evidence>